<dbReference type="RefSeq" id="WP_165331341.1">
    <property type="nucleotide sequence ID" value="NZ_JAAKZW010000021.1"/>
</dbReference>
<evidence type="ECO:0000256" key="1">
    <source>
        <dbReference type="SAM" id="MobiDB-lite"/>
    </source>
</evidence>
<feature type="transmembrane region" description="Helical" evidence="2">
    <location>
        <begin position="37"/>
        <end position="56"/>
    </location>
</feature>
<comment type="caution">
    <text evidence="3">The sequence shown here is derived from an EMBL/GenBank/DDBJ whole genome shotgun (WGS) entry which is preliminary data.</text>
</comment>
<name>A0A6G4XE64_9ACTN</name>
<dbReference type="AlphaFoldDB" id="A0A6G4XE64"/>
<gene>
    <name evidence="3" type="ORF">G6045_09115</name>
</gene>
<protein>
    <submittedName>
        <fullName evidence="3">Uncharacterized protein</fullName>
    </submittedName>
</protein>
<dbReference type="EMBL" id="JAAKZW010000021">
    <property type="protein sequence ID" value="NGO75829.1"/>
    <property type="molecule type" value="Genomic_DNA"/>
</dbReference>
<feature type="transmembrane region" description="Helical" evidence="2">
    <location>
        <begin position="158"/>
        <end position="175"/>
    </location>
</feature>
<reference evidence="3 4" key="1">
    <citation type="submission" date="2020-02" db="EMBL/GenBank/DDBJ databases">
        <title>Whole-genome analyses of novel actinobacteria.</title>
        <authorList>
            <person name="Sahin N."/>
            <person name="Tokatli A."/>
        </authorList>
    </citation>
    <scope>NUCLEOTIDE SEQUENCE [LARGE SCALE GENOMIC DNA]</scope>
    <source>
        <strain evidence="3 4">YC504</strain>
    </source>
</reference>
<evidence type="ECO:0000256" key="2">
    <source>
        <dbReference type="SAM" id="Phobius"/>
    </source>
</evidence>
<feature type="region of interest" description="Disordered" evidence="1">
    <location>
        <begin position="1"/>
        <end position="30"/>
    </location>
</feature>
<feature type="transmembrane region" description="Helical" evidence="2">
    <location>
        <begin position="99"/>
        <end position="121"/>
    </location>
</feature>
<dbReference type="Proteomes" id="UP000481109">
    <property type="component" value="Unassembled WGS sequence"/>
</dbReference>
<keyword evidence="2" id="KW-1133">Transmembrane helix</keyword>
<keyword evidence="2" id="KW-0812">Transmembrane</keyword>
<feature type="compositionally biased region" description="Low complexity" evidence="1">
    <location>
        <begin position="1"/>
        <end position="23"/>
    </location>
</feature>
<evidence type="ECO:0000313" key="3">
    <source>
        <dbReference type="EMBL" id="NGO75829.1"/>
    </source>
</evidence>
<proteinExistence type="predicted"/>
<sequence>MSQAFPPQQPQQPAGQNPFGQPAPFQPTPPPARSGNVGVAIVVAVVAAVAAAAAYGGLMRAFADDEGGYTEIGYVAVGVGALIGFAAGKLGGRNPLLPIVSAVLALAAVYVGQIFGMSLIASHVVEQAGMTASWTDFLGSDNILKTSAFEGWKEDADAMTYLFIAIGGFVGFSSAKKIGG</sequence>
<keyword evidence="4" id="KW-1185">Reference proteome</keyword>
<accession>A0A6G4XE64</accession>
<keyword evidence="2" id="KW-0472">Membrane</keyword>
<organism evidence="3 4">
    <name type="scientific">Streptomyces mesophilus</name>
    <dbReference type="NCBI Taxonomy" id="1775132"/>
    <lineage>
        <taxon>Bacteria</taxon>
        <taxon>Bacillati</taxon>
        <taxon>Actinomycetota</taxon>
        <taxon>Actinomycetes</taxon>
        <taxon>Kitasatosporales</taxon>
        <taxon>Streptomycetaceae</taxon>
        <taxon>Streptomyces</taxon>
    </lineage>
</organism>
<evidence type="ECO:0000313" key="4">
    <source>
        <dbReference type="Proteomes" id="UP000481109"/>
    </source>
</evidence>
<feature type="transmembrane region" description="Helical" evidence="2">
    <location>
        <begin position="68"/>
        <end position="87"/>
    </location>
</feature>